<dbReference type="PANTHER" id="PTHR10174">
    <property type="entry name" value="ALPHA-TOCOPHEROL TRANSFER PROTEIN-RELATED"/>
    <property type="match status" value="1"/>
</dbReference>
<dbReference type="Pfam" id="PF00650">
    <property type="entry name" value="CRAL_TRIO"/>
    <property type="match status" value="1"/>
</dbReference>
<reference evidence="2" key="1">
    <citation type="submission" date="2020-04" db="EMBL/GenBank/DDBJ databases">
        <authorList>
            <person name="Neveu A P."/>
        </authorList>
    </citation>
    <scope>NUCLEOTIDE SEQUENCE</scope>
    <source>
        <tissue evidence="2">Whole embryo</tissue>
    </source>
</reference>
<dbReference type="EMBL" id="LR787264">
    <property type="protein sequence ID" value="CAB3263126.1"/>
    <property type="molecule type" value="mRNA"/>
</dbReference>
<dbReference type="GO" id="GO:0016020">
    <property type="term" value="C:membrane"/>
    <property type="evidence" value="ECO:0007669"/>
    <property type="project" value="TreeGrafter"/>
</dbReference>
<dbReference type="SMART" id="SM01100">
    <property type="entry name" value="CRAL_TRIO_N"/>
    <property type="match status" value="1"/>
</dbReference>
<name>A0A6F9DJI0_9ASCI</name>
<feature type="domain" description="CRAL-TRIO" evidence="1">
    <location>
        <begin position="95"/>
        <end position="257"/>
    </location>
</feature>
<dbReference type="PROSITE" id="PS50191">
    <property type="entry name" value="CRAL_TRIO"/>
    <property type="match status" value="1"/>
</dbReference>
<dbReference type="SUPFAM" id="SSF46938">
    <property type="entry name" value="CRAL/TRIO N-terminal domain"/>
    <property type="match status" value="1"/>
</dbReference>
<protein>
    <submittedName>
        <fullName evidence="2">Uncharacterized protein LOC101243387</fullName>
    </submittedName>
</protein>
<dbReference type="Gene3D" id="1.20.5.1200">
    <property type="entry name" value="Alpha-tocopherol transfer"/>
    <property type="match status" value="1"/>
</dbReference>
<dbReference type="AlphaFoldDB" id="A0A6F9DJI0"/>
<dbReference type="PRINTS" id="PR00180">
    <property type="entry name" value="CRETINALDHBP"/>
</dbReference>
<dbReference type="Gene3D" id="3.40.525.10">
    <property type="entry name" value="CRAL-TRIO lipid binding domain"/>
    <property type="match status" value="1"/>
</dbReference>
<dbReference type="InterPro" id="IPR011074">
    <property type="entry name" value="CRAL/TRIO_N_dom"/>
</dbReference>
<dbReference type="InterPro" id="IPR001251">
    <property type="entry name" value="CRAL-TRIO_dom"/>
</dbReference>
<dbReference type="GO" id="GO:1902936">
    <property type="term" value="F:phosphatidylinositol bisphosphate binding"/>
    <property type="evidence" value="ECO:0007669"/>
    <property type="project" value="TreeGrafter"/>
</dbReference>
<dbReference type="Pfam" id="PF03765">
    <property type="entry name" value="CRAL_TRIO_N"/>
    <property type="match status" value="1"/>
</dbReference>
<dbReference type="PANTHER" id="PTHR10174:SF225">
    <property type="entry name" value="ALPHA-TOCOPHEROL TRANSFER PROTEIN"/>
    <property type="match status" value="1"/>
</dbReference>
<dbReference type="SMART" id="SM00516">
    <property type="entry name" value="SEC14"/>
    <property type="match status" value="1"/>
</dbReference>
<organism evidence="2">
    <name type="scientific">Phallusia mammillata</name>
    <dbReference type="NCBI Taxonomy" id="59560"/>
    <lineage>
        <taxon>Eukaryota</taxon>
        <taxon>Metazoa</taxon>
        <taxon>Chordata</taxon>
        <taxon>Tunicata</taxon>
        <taxon>Ascidiacea</taxon>
        <taxon>Phlebobranchia</taxon>
        <taxon>Ascidiidae</taxon>
        <taxon>Phallusia</taxon>
    </lineage>
</organism>
<proteinExistence type="evidence at transcript level"/>
<dbReference type="Gene3D" id="1.10.8.20">
    <property type="entry name" value="N-terminal domain of phosphatidylinositol transfer protein sec14p"/>
    <property type="match status" value="1"/>
</dbReference>
<gene>
    <name evidence="2" type="primary">LOC101243387-003</name>
</gene>
<evidence type="ECO:0000259" key="1">
    <source>
        <dbReference type="PROSITE" id="PS50191"/>
    </source>
</evidence>
<sequence>MEERYHFTLSDELLEKAVKELHEPRDDEGRWEAIDKLRESYDSEKYGPLIRSDDAFLLRFLRAKKFSQEKSLNMLQNYHKVQKQYKDVFVKVSNPALIRPIVEQGALLMLDGNTKQGACCLFYRTGLLDPNADPWDLTAYGIMCMEKMLENEQYQICGMEIIEDFADFSLTLLAKMSTSVSKMKGAMQDAMPCRIRGIHILNEGTVFDLLMAIARPFMRKKILDRIHVYGAKYELMHKHISPAILPPYLGGTGPEPSVLSEKWIDILTEEMTQDTPL</sequence>
<dbReference type="SUPFAM" id="SSF52087">
    <property type="entry name" value="CRAL/TRIO domain"/>
    <property type="match status" value="1"/>
</dbReference>
<dbReference type="InterPro" id="IPR036865">
    <property type="entry name" value="CRAL-TRIO_dom_sf"/>
</dbReference>
<dbReference type="CDD" id="cd00170">
    <property type="entry name" value="SEC14"/>
    <property type="match status" value="1"/>
</dbReference>
<evidence type="ECO:0000313" key="2">
    <source>
        <dbReference type="EMBL" id="CAB3263126.1"/>
    </source>
</evidence>
<dbReference type="InterPro" id="IPR036273">
    <property type="entry name" value="CRAL/TRIO_N_dom_sf"/>
</dbReference>
<accession>A0A6F9DJI0</accession>